<reference evidence="2 3" key="1">
    <citation type="submission" date="2015-01" db="EMBL/GenBank/DDBJ databases">
        <title>The Genome Sequence of Capronia semiimmersa CBS27337.</title>
        <authorList>
            <consortium name="The Broad Institute Genomics Platform"/>
            <person name="Cuomo C."/>
            <person name="de Hoog S."/>
            <person name="Gorbushina A."/>
            <person name="Stielow B."/>
            <person name="Teixiera M."/>
            <person name="Abouelleil A."/>
            <person name="Chapman S.B."/>
            <person name="Priest M."/>
            <person name="Young S.K."/>
            <person name="Wortman J."/>
            <person name="Nusbaum C."/>
            <person name="Birren B."/>
        </authorList>
    </citation>
    <scope>NUCLEOTIDE SEQUENCE [LARGE SCALE GENOMIC DNA]</scope>
    <source>
        <strain evidence="2 3">CBS 27337</strain>
    </source>
</reference>
<keyword evidence="3" id="KW-1185">Reference proteome</keyword>
<feature type="compositionally biased region" description="Polar residues" evidence="1">
    <location>
        <begin position="192"/>
        <end position="206"/>
    </location>
</feature>
<evidence type="ECO:0000256" key="1">
    <source>
        <dbReference type="SAM" id="MobiDB-lite"/>
    </source>
</evidence>
<evidence type="ECO:0000313" key="2">
    <source>
        <dbReference type="EMBL" id="KIW68973.1"/>
    </source>
</evidence>
<name>A0A0D2FLH0_9EURO</name>
<evidence type="ECO:0000313" key="3">
    <source>
        <dbReference type="Proteomes" id="UP000054266"/>
    </source>
</evidence>
<protein>
    <submittedName>
        <fullName evidence="2">Uncharacterized protein</fullName>
    </submittedName>
</protein>
<proteinExistence type="predicted"/>
<dbReference type="EMBL" id="KN846958">
    <property type="protein sequence ID" value="KIW68973.1"/>
    <property type="molecule type" value="Genomic_DNA"/>
</dbReference>
<gene>
    <name evidence="2" type="ORF">PV04_04881</name>
</gene>
<sequence>MAQTTKERDLLGSPSPVRTPPEGSSNGCSSNYDDVDLGADERPASGDMSPNRSRYDERGFLVGFENSTAYTRPRPAPSPTNGCIPVLKAARSPPSTPPDKPLPLLPLQEPLIVVPYQSTLTWSSEPPSSLPTTPVKLTEAYRNRCLNQYLDGKQPTSSRRGRYNLQGYWLGRRTLRGFVQQRQEKGLEEAATRTTTQSTPEDNSGSPRALWSRVRDSVRRSNTLTRWSLSNSFPELARTVERVGYQPPF</sequence>
<feature type="compositionally biased region" description="Basic and acidic residues" evidence="1">
    <location>
        <begin position="1"/>
        <end position="10"/>
    </location>
</feature>
<feature type="region of interest" description="Disordered" evidence="1">
    <location>
        <begin position="1"/>
        <end position="59"/>
    </location>
</feature>
<dbReference type="Proteomes" id="UP000054266">
    <property type="component" value="Unassembled WGS sequence"/>
</dbReference>
<dbReference type="AlphaFoldDB" id="A0A0D2FLH0"/>
<feature type="region of interest" description="Disordered" evidence="1">
    <location>
        <begin position="183"/>
        <end position="215"/>
    </location>
</feature>
<dbReference type="HOGENOM" id="CLU_1224647_0_0_1"/>
<accession>A0A0D2FLH0</accession>
<feature type="compositionally biased region" description="Polar residues" evidence="1">
    <location>
        <begin position="22"/>
        <end position="32"/>
    </location>
</feature>
<organism evidence="2 3">
    <name type="scientific">Phialophora macrospora</name>
    <dbReference type="NCBI Taxonomy" id="1851006"/>
    <lineage>
        <taxon>Eukaryota</taxon>
        <taxon>Fungi</taxon>
        <taxon>Dikarya</taxon>
        <taxon>Ascomycota</taxon>
        <taxon>Pezizomycotina</taxon>
        <taxon>Eurotiomycetes</taxon>
        <taxon>Chaetothyriomycetidae</taxon>
        <taxon>Chaetothyriales</taxon>
        <taxon>Herpotrichiellaceae</taxon>
        <taxon>Phialophora</taxon>
    </lineage>
</organism>